<gene>
    <name evidence="1" type="ORF">E2562_021239</name>
</gene>
<dbReference type="OrthoDB" id="675134at2759"/>
<accession>A0A6G1DZT0</accession>
<evidence type="ECO:0000313" key="1">
    <source>
        <dbReference type="EMBL" id="KAF0917742.1"/>
    </source>
</evidence>
<comment type="caution">
    <text evidence="1">The sequence shown here is derived from an EMBL/GenBank/DDBJ whole genome shotgun (WGS) entry which is preliminary data.</text>
</comment>
<organism evidence="1 2">
    <name type="scientific">Oryza meyeriana var. granulata</name>
    <dbReference type="NCBI Taxonomy" id="110450"/>
    <lineage>
        <taxon>Eukaryota</taxon>
        <taxon>Viridiplantae</taxon>
        <taxon>Streptophyta</taxon>
        <taxon>Embryophyta</taxon>
        <taxon>Tracheophyta</taxon>
        <taxon>Spermatophyta</taxon>
        <taxon>Magnoliopsida</taxon>
        <taxon>Liliopsida</taxon>
        <taxon>Poales</taxon>
        <taxon>Poaceae</taxon>
        <taxon>BOP clade</taxon>
        <taxon>Oryzoideae</taxon>
        <taxon>Oryzeae</taxon>
        <taxon>Oryzinae</taxon>
        <taxon>Oryza</taxon>
        <taxon>Oryza meyeriana</taxon>
    </lineage>
</organism>
<sequence>MPGPGHSPGDAVLRPVLRLRLHITAPDGSACKAADPANSIRDAIHAVLPGLPFAALDVDGASVKLVREGETSNVERIRLD</sequence>
<evidence type="ECO:0000313" key="2">
    <source>
        <dbReference type="Proteomes" id="UP000479710"/>
    </source>
</evidence>
<dbReference type="EMBL" id="SPHZ02000005">
    <property type="protein sequence ID" value="KAF0917742.1"/>
    <property type="molecule type" value="Genomic_DNA"/>
</dbReference>
<keyword evidence="2" id="KW-1185">Reference proteome</keyword>
<protein>
    <submittedName>
        <fullName evidence="1">Uncharacterized protein</fullName>
    </submittedName>
</protein>
<dbReference type="AlphaFoldDB" id="A0A6G1DZT0"/>
<dbReference type="Proteomes" id="UP000479710">
    <property type="component" value="Unassembled WGS sequence"/>
</dbReference>
<reference evidence="1 2" key="1">
    <citation type="submission" date="2019-11" db="EMBL/GenBank/DDBJ databases">
        <title>Whole genome sequence of Oryza granulata.</title>
        <authorList>
            <person name="Li W."/>
        </authorList>
    </citation>
    <scope>NUCLEOTIDE SEQUENCE [LARGE SCALE GENOMIC DNA]</scope>
    <source>
        <strain evidence="2">cv. Menghai</strain>
        <tissue evidence="1">Leaf</tissue>
    </source>
</reference>
<proteinExistence type="predicted"/>
<name>A0A6G1DZT0_9ORYZ</name>